<evidence type="ECO:0000256" key="3">
    <source>
        <dbReference type="ARBA" id="ARBA00022737"/>
    </source>
</evidence>
<dbReference type="Proteomes" id="UP001054889">
    <property type="component" value="Unassembled WGS sequence"/>
</dbReference>
<protein>
    <submittedName>
        <fullName evidence="11">Uncharacterized protein</fullName>
    </submittedName>
</protein>
<dbReference type="SUPFAM" id="SSF52058">
    <property type="entry name" value="L domain-like"/>
    <property type="match status" value="1"/>
</dbReference>
<keyword evidence="2" id="KW-0433">Leucine-rich repeat</keyword>
<dbReference type="Pfam" id="PF23598">
    <property type="entry name" value="LRR_14"/>
    <property type="match status" value="1"/>
</dbReference>
<sequence>MESAVASAFLKSVMGRLFLVLEKEYNKHKTLAQETRSIQQDLRMIAAAMDDQLRALGHRSDRTAVARLYSEEMLDLQHDIEDCVDRFMHRLRCKQLTGGGAASSLVRRVAHELKKVQSRSSFADEIQKLKSRLREAHQRVIDMVPTGFGGGAQPNEGSLSALPRVARNPVGIEKPVSSALPRVACNPVGIEKPVEELLSLLDEVDGEPEQPRVISIVGFGGLGKTTLARAVYDSPQAREKFDCRAWVAAARGSPETGDGNRGILRDIIKQMRPKDAMNVDSHYLEAWIKENLKDVRYLIVIDDIRMDEWTTIKAAFENNCRSSRVVLTTTIQSVASMCSHGNGYVYQMNSLGEEDSRKIAFPWLCSPELKQGSTALLRKCDGHPLALVCVSDYLKSSSEPTGELCGTLCRNLGFHLNEMHGHDNFADLREVLIDNYDSFSGHALTCLLYLGIFPNNHPFKRKVIIRRWLAEGYARTDSLRDEQDIADENFNKLIDWNIIQPVDTRNNSKTKTCKAHGIVHEFVQHKSMMQGFLAKLSHDYPRPSASPNNARHISVHSGKPTECMPPDEDFSRVRSLTVFGDANGASSYIRNCRLLRVLDLEECPDLKVGHLKLICKLWHLKYLSLGGSICELPRCIEGLHCLETLDLRRTKISLLPTEAILLPHLTNLFGKFMLDKDDIKNKKTMSKVEKFFTGNKSNLQVLAGFVTDSEKGFLQLIGHMKKLRKLKIWCKYASSIYIGDLSRAIQLFTKVPVDRTSDCSLSIDFSECSESFLSSLNFDPCLEGFRYDLRSLKLHGKRLSAFLAFVTLLSGLTELSISSDTLSQDALSALGTLNRLLYFKLTAKQLEAFGIKKGSFPSLRRLCFIVQSLNSGLPTIEQGALPNLVSLQLLCRGLVGVSSINIRNFKHLKEITIDDKVAGQTRQDWELAAKNHPNRPCVLLLKTCDPTESEEQEYFAMVEKRKRCEEAHPASDDRLDPSLKKVRLSEPQFFTFPCDHPSSGGNDEINTTIR</sequence>
<feature type="domain" description="Disease resistance R13L4/SHOC-2-like LRR" evidence="10">
    <location>
        <begin position="573"/>
        <end position="936"/>
    </location>
</feature>
<evidence type="ECO:0000256" key="4">
    <source>
        <dbReference type="ARBA" id="ARBA00022741"/>
    </source>
</evidence>
<evidence type="ECO:0000256" key="2">
    <source>
        <dbReference type="ARBA" id="ARBA00022614"/>
    </source>
</evidence>
<evidence type="ECO:0000259" key="8">
    <source>
        <dbReference type="Pfam" id="PF18052"/>
    </source>
</evidence>
<dbReference type="InterPro" id="IPR036388">
    <property type="entry name" value="WH-like_DNA-bd_sf"/>
</dbReference>
<dbReference type="Gene3D" id="3.80.10.10">
    <property type="entry name" value="Ribonuclease Inhibitor"/>
    <property type="match status" value="1"/>
</dbReference>
<dbReference type="Gene3D" id="1.10.10.10">
    <property type="entry name" value="Winged helix-like DNA-binding domain superfamily/Winged helix DNA-binding domain"/>
    <property type="match status" value="1"/>
</dbReference>
<feature type="domain" description="Disease resistance protein winged helix" evidence="9">
    <location>
        <begin position="452"/>
        <end position="523"/>
    </location>
</feature>
<dbReference type="PANTHER" id="PTHR23155:SF983">
    <property type="entry name" value="NB-ARC DOMAIN CONTAINING PROTEIN, EXPRESSED"/>
    <property type="match status" value="1"/>
</dbReference>
<name>A0AAV5CL94_ELECO</name>
<dbReference type="GO" id="GO:0098542">
    <property type="term" value="P:defense response to other organism"/>
    <property type="evidence" value="ECO:0007669"/>
    <property type="project" value="TreeGrafter"/>
</dbReference>
<keyword evidence="5" id="KW-0611">Plant defense</keyword>
<evidence type="ECO:0000259" key="10">
    <source>
        <dbReference type="Pfam" id="PF23598"/>
    </source>
</evidence>
<dbReference type="Pfam" id="PF23559">
    <property type="entry name" value="WHD_DRP"/>
    <property type="match status" value="1"/>
</dbReference>
<organism evidence="11 12">
    <name type="scientific">Eleusine coracana subsp. coracana</name>
    <dbReference type="NCBI Taxonomy" id="191504"/>
    <lineage>
        <taxon>Eukaryota</taxon>
        <taxon>Viridiplantae</taxon>
        <taxon>Streptophyta</taxon>
        <taxon>Embryophyta</taxon>
        <taxon>Tracheophyta</taxon>
        <taxon>Spermatophyta</taxon>
        <taxon>Magnoliopsida</taxon>
        <taxon>Liliopsida</taxon>
        <taxon>Poales</taxon>
        <taxon>Poaceae</taxon>
        <taxon>PACMAD clade</taxon>
        <taxon>Chloridoideae</taxon>
        <taxon>Cynodonteae</taxon>
        <taxon>Eleusininae</taxon>
        <taxon>Eleusine</taxon>
    </lineage>
</organism>
<evidence type="ECO:0000313" key="12">
    <source>
        <dbReference type="Proteomes" id="UP001054889"/>
    </source>
</evidence>
<dbReference type="PANTHER" id="PTHR23155">
    <property type="entry name" value="DISEASE RESISTANCE PROTEIN RP"/>
    <property type="match status" value="1"/>
</dbReference>
<dbReference type="Pfam" id="PF18052">
    <property type="entry name" value="Rx_N"/>
    <property type="match status" value="1"/>
</dbReference>
<accession>A0AAV5CL94</accession>
<evidence type="ECO:0000256" key="1">
    <source>
        <dbReference type="ARBA" id="ARBA00008894"/>
    </source>
</evidence>
<dbReference type="GO" id="GO:0043531">
    <property type="term" value="F:ADP binding"/>
    <property type="evidence" value="ECO:0007669"/>
    <property type="project" value="InterPro"/>
</dbReference>
<proteinExistence type="inferred from homology"/>
<dbReference type="SUPFAM" id="SSF52540">
    <property type="entry name" value="P-loop containing nucleoside triphosphate hydrolases"/>
    <property type="match status" value="1"/>
</dbReference>
<dbReference type="AlphaFoldDB" id="A0AAV5CL94"/>
<dbReference type="EMBL" id="BQKI01000007">
    <property type="protein sequence ID" value="GJM99093.1"/>
    <property type="molecule type" value="Genomic_DNA"/>
</dbReference>
<keyword evidence="4" id="KW-0547">Nucleotide-binding</keyword>
<evidence type="ECO:0000259" key="7">
    <source>
        <dbReference type="Pfam" id="PF00931"/>
    </source>
</evidence>
<keyword evidence="12" id="KW-1185">Reference proteome</keyword>
<dbReference type="InterPro" id="IPR027417">
    <property type="entry name" value="P-loop_NTPase"/>
</dbReference>
<keyword evidence="3" id="KW-0677">Repeat</keyword>
<dbReference type="Gene3D" id="3.40.50.300">
    <property type="entry name" value="P-loop containing nucleotide triphosphate hydrolases"/>
    <property type="match status" value="1"/>
</dbReference>
<dbReference type="InterPro" id="IPR002182">
    <property type="entry name" value="NB-ARC"/>
</dbReference>
<comment type="similarity">
    <text evidence="1">Belongs to the disease resistance NB-LRR family.</text>
</comment>
<comment type="caution">
    <text evidence="11">The sequence shown here is derived from an EMBL/GenBank/DDBJ whole genome shotgun (WGS) entry which is preliminary data.</text>
</comment>
<evidence type="ECO:0000259" key="9">
    <source>
        <dbReference type="Pfam" id="PF23559"/>
    </source>
</evidence>
<dbReference type="Gene3D" id="1.20.5.4130">
    <property type="match status" value="1"/>
</dbReference>
<evidence type="ECO:0000256" key="5">
    <source>
        <dbReference type="ARBA" id="ARBA00022821"/>
    </source>
</evidence>
<dbReference type="Pfam" id="PF00931">
    <property type="entry name" value="NB-ARC"/>
    <property type="match status" value="1"/>
</dbReference>
<evidence type="ECO:0000313" key="11">
    <source>
        <dbReference type="EMBL" id="GJM99093.1"/>
    </source>
</evidence>
<dbReference type="InterPro" id="IPR032675">
    <property type="entry name" value="LRR_dom_sf"/>
</dbReference>
<dbReference type="InterPro" id="IPR055414">
    <property type="entry name" value="LRR_R13L4/SHOC2-like"/>
</dbReference>
<dbReference type="PRINTS" id="PR00364">
    <property type="entry name" value="DISEASERSIST"/>
</dbReference>
<gene>
    <name evidence="11" type="primary">ga16160</name>
    <name evidence="11" type="ORF">PR202_ga16160</name>
</gene>
<dbReference type="InterPro" id="IPR041118">
    <property type="entry name" value="Rx_N"/>
</dbReference>
<reference evidence="11" key="1">
    <citation type="journal article" date="2018" name="DNA Res.">
        <title>Multiple hybrid de novo genome assembly of finger millet, an orphan allotetraploid crop.</title>
        <authorList>
            <person name="Hatakeyama M."/>
            <person name="Aluri S."/>
            <person name="Balachadran M.T."/>
            <person name="Sivarajan S.R."/>
            <person name="Patrignani A."/>
            <person name="Gruter S."/>
            <person name="Poveda L."/>
            <person name="Shimizu-Inatsugi R."/>
            <person name="Baeten J."/>
            <person name="Francoijs K.J."/>
            <person name="Nataraja K.N."/>
            <person name="Reddy Y.A.N."/>
            <person name="Phadnis S."/>
            <person name="Ravikumar R.L."/>
            <person name="Schlapbach R."/>
            <person name="Sreeman S.M."/>
            <person name="Shimizu K.K."/>
        </authorList>
    </citation>
    <scope>NUCLEOTIDE SEQUENCE</scope>
</reference>
<dbReference type="InterPro" id="IPR044974">
    <property type="entry name" value="Disease_R_plants"/>
</dbReference>
<keyword evidence="6" id="KW-0175">Coiled coil</keyword>
<evidence type="ECO:0000256" key="6">
    <source>
        <dbReference type="ARBA" id="ARBA00023054"/>
    </source>
</evidence>
<reference evidence="11" key="2">
    <citation type="submission" date="2021-12" db="EMBL/GenBank/DDBJ databases">
        <title>Resequencing data analysis of finger millet.</title>
        <authorList>
            <person name="Hatakeyama M."/>
            <person name="Aluri S."/>
            <person name="Balachadran M.T."/>
            <person name="Sivarajan S.R."/>
            <person name="Poveda L."/>
            <person name="Shimizu-Inatsugi R."/>
            <person name="Schlapbach R."/>
            <person name="Sreeman S.M."/>
            <person name="Shimizu K.K."/>
        </authorList>
    </citation>
    <scope>NUCLEOTIDE SEQUENCE</scope>
</reference>
<feature type="domain" description="Disease resistance N-terminal" evidence="8">
    <location>
        <begin position="9"/>
        <end position="96"/>
    </location>
</feature>
<dbReference type="InterPro" id="IPR058922">
    <property type="entry name" value="WHD_DRP"/>
</dbReference>
<feature type="domain" description="NB-ARC" evidence="7">
    <location>
        <begin position="191"/>
        <end position="358"/>
    </location>
</feature>